<dbReference type="RefSeq" id="WP_251835562.1">
    <property type="nucleotide sequence ID" value="NZ_JACSQG010000002.1"/>
</dbReference>
<evidence type="ECO:0000313" key="3">
    <source>
        <dbReference type="Proteomes" id="UP000611945"/>
    </source>
</evidence>
<gene>
    <name evidence="2" type="ORF">H9642_06225</name>
</gene>
<comment type="caution">
    <text evidence="2">The sequence shown here is derived from an EMBL/GenBank/DDBJ whole genome shotgun (WGS) entry which is preliminary data.</text>
</comment>
<dbReference type="InterPro" id="IPR021719">
    <property type="entry name" value="Prot_inh_I78"/>
</dbReference>
<dbReference type="EMBL" id="JACSQG010000002">
    <property type="protein sequence ID" value="MBD7976785.1"/>
    <property type="molecule type" value="Genomic_DNA"/>
</dbReference>
<sequence>MSTWFPSVPALLSVALLAGCASSARPVAEPGLADSTDTSCAAENVQDVIGKTASPELQEDARRRSGAERMRLLRPGSIVTLEFNHQRLNLHVDDQAVVQQVNCG</sequence>
<dbReference type="PANTHER" id="PTHR39600:SF1">
    <property type="entry name" value="PEPTIDASE INHIBITOR I78 FAMILY PROTEIN"/>
    <property type="match status" value="1"/>
</dbReference>
<dbReference type="PANTHER" id="PTHR39600">
    <property type="entry name" value="PEPTIDASE INHIBITOR I78 FAMILY PROTEIN"/>
    <property type="match status" value="1"/>
</dbReference>
<dbReference type="Gene3D" id="3.30.10.10">
    <property type="entry name" value="Trypsin Inhibitor V, subunit A"/>
    <property type="match status" value="1"/>
</dbReference>
<keyword evidence="1" id="KW-0732">Signal</keyword>
<evidence type="ECO:0000313" key="2">
    <source>
        <dbReference type="EMBL" id="MBD7976785.1"/>
    </source>
</evidence>
<protein>
    <recommendedName>
        <fullName evidence="4">Peptidase inhibitor I78 family protein</fullName>
    </recommendedName>
</protein>
<reference evidence="2 3" key="1">
    <citation type="submission" date="2020-08" db="EMBL/GenBank/DDBJ databases">
        <title>A Genomic Blueprint of the Chicken Gut Microbiome.</title>
        <authorList>
            <person name="Gilroy R."/>
            <person name="Ravi A."/>
            <person name="Getino M."/>
            <person name="Pursley I."/>
            <person name="Horton D.L."/>
            <person name="Alikhan N.-F."/>
            <person name="Baker D."/>
            <person name="Gharbi K."/>
            <person name="Hall N."/>
            <person name="Watson M."/>
            <person name="Adriaenssens E.M."/>
            <person name="Foster-Nyarko E."/>
            <person name="Jarju S."/>
            <person name="Secka A."/>
            <person name="Antonio M."/>
            <person name="Oren A."/>
            <person name="Chaudhuri R."/>
            <person name="La Ragione R.M."/>
            <person name="Hildebrand F."/>
            <person name="Pallen M.J."/>
        </authorList>
    </citation>
    <scope>NUCLEOTIDE SEQUENCE [LARGE SCALE GENOMIC DNA]</scope>
    <source>
        <strain evidence="2 3">Sa2CUA2</strain>
    </source>
</reference>
<proteinExistence type="predicted"/>
<dbReference type="Proteomes" id="UP000611945">
    <property type="component" value="Unassembled WGS sequence"/>
</dbReference>
<feature type="chain" id="PRO_5047091935" description="Peptidase inhibitor I78 family protein" evidence="1">
    <location>
        <begin position="24"/>
        <end position="104"/>
    </location>
</feature>
<accession>A0ABR8TMN6</accession>
<evidence type="ECO:0000256" key="1">
    <source>
        <dbReference type="SAM" id="SignalP"/>
    </source>
</evidence>
<keyword evidence="3" id="KW-1185">Reference proteome</keyword>
<evidence type="ECO:0008006" key="4">
    <source>
        <dbReference type="Google" id="ProtNLM"/>
    </source>
</evidence>
<dbReference type="Pfam" id="PF11720">
    <property type="entry name" value="Inhibitor_I78"/>
    <property type="match status" value="1"/>
</dbReference>
<organism evidence="2 3">
    <name type="scientific">Serpens gallinarum</name>
    <dbReference type="NCBI Taxonomy" id="2763075"/>
    <lineage>
        <taxon>Bacteria</taxon>
        <taxon>Pseudomonadati</taxon>
        <taxon>Pseudomonadota</taxon>
        <taxon>Gammaproteobacteria</taxon>
        <taxon>Pseudomonadales</taxon>
        <taxon>Pseudomonadaceae</taxon>
        <taxon>Pseudomonas</taxon>
    </lineage>
</organism>
<name>A0ABR8TMN6_9PSED</name>
<feature type="signal peptide" evidence="1">
    <location>
        <begin position="1"/>
        <end position="23"/>
    </location>
</feature>